<feature type="transmembrane region" description="Helical" evidence="1">
    <location>
        <begin position="102"/>
        <end position="123"/>
    </location>
</feature>
<protein>
    <recommendedName>
        <fullName evidence="4">Colicin V production protein</fullName>
    </recommendedName>
</protein>
<dbReference type="RefSeq" id="WP_274457187.1">
    <property type="nucleotide sequence ID" value="NZ_CP067097.1"/>
</dbReference>
<keyword evidence="1" id="KW-1133">Transmembrane helix</keyword>
<evidence type="ECO:0000256" key="1">
    <source>
        <dbReference type="SAM" id="Phobius"/>
    </source>
</evidence>
<evidence type="ECO:0008006" key="4">
    <source>
        <dbReference type="Google" id="ProtNLM"/>
    </source>
</evidence>
<evidence type="ECO:0000313" key="2">
    <source>
        <dbReference type="EMBL" id="MDQ0190939.1"/>
    </source>
</evidence>
<dbReference type="Proteomes" id="UP001232973">
    <property type="component" value="Unassembled WGS sequence"/>
</dbReference>
<feature type="transmembrane region" description="Helical" evidence="1">
    <location>
        <begin position="20"/>
        <end position="40"/>
    </location>
</feature>
<feature type="transmembrane region" description="Helical" evidence="1">
    <location>
        <begin position="143"/>
        <end position="166"/>
    </location>
</feature>
<accession>A0ABT9XLN9</accession>
<reference evidence="2 3" key="1">
    <citation type="submission" date="2023-07" db="EMBL/GenBank/DDBJ databases">
        <title>Genomic Encyclopedia of Type Strains, Phase IV (KMG-IV): sequencing the most valuable type-strain genomes for metagenomic binning, comparative biology and taxonomic classification.</title>
        <authorList>
            <person name="Goeker M."/>
        </authorList>
    </citation>
    <scope>NUCLEOTIDE SEQUENCE [LARGE SCALE GENOMIC DNA]</scope>
    <source>
        <strain evidence="2 3">DSM 4006</strain>
    </source>
</reference>
<gene>
    <name evidence="2" type="ORF">J2S03_002806</name>
</gene>
<comment type="caution">
    <text evidence="2">The sequence shown here is derived from an EMBL/GenBank/DDBJ whole genome shotgun (WGS) entry which is preliminary data.</text>
</comment>
<organism evidence="2 3">
    <name type="scientific">Alicyclobacillus cycloheptanicus</name>
    <dbReference type="NCBI Taxonomy" id="1457"/>
    <lineage>
        <taxon>Bacteria</taxon>
        <taxon>Bacillati</taxon>
        <taxon>Bacillota</taxon>
        <taxon>Bacilli</taxon>
        <taxon>Bacillales</taxon>
        <taxon>Alicyclobacillaceae</taxon>
        <taxon>Alicyclobacillus</taxon>
    </lineage>
</organism>
<keyword evidence="1" id="KW-0472">Membrane</keyword>
<dbReference type="EMBL" id="JAUSTP010000027">
    <property type="protein sequence ID" value="MDQ0190939.1"/>
    <property type="molecule type" value="Genomic_DNA"/>
</dbReference>
<sequence length="196" mass="20960">MLDVLLLVEWAWCAMLLRARGLQLAVLCSGGVVASTYVAARLSTWMAKTFTPPTSPVFQWLQSNVSTRPDTVAALSGFAPAQAVAAGGPSLPHVLAFHILQVLFYLAITGAVFLLFVMVWHFSNVFWDADVTEATDRVRAATTVLSVGCGAYLAILTAIFLANIAWLRGLPFLASATAHSLGMQGVAALMHQLDVL</sequence>
<keyword evidence="1" id="KW-0812">Transmembrane</keyword>
<keyword evidence="3" id="KW-1185">Reference proteome</keyword>
<name>A0ABT9XLN9_9BACL</name>
<evidence type="ECO:0000313" key="3">
    <source>
        <dbReference type="Proteomes" id="UP001232973"/>
    </source>
</evidence>
<proteinExistence type="predicted"/>